<keyword evidence="3" id="KW-1185">Reference proteome</keyword>
<dbReference type="PANTHER" id="PTHR33887:SF5">
    <property type="entry name" value="PB1 DOMAIN-CONTAINING PROTEIN"/>
    <property type="match status" value="1"/>
</dbReference>
<organism evidence="2">
    <name type="scientific">Amphimedon queenslandica</name>
    <name type="common">Sponge</name>
    <dbReference type="NCBI Taxonomy" id="400682"/>
    <lineage>
        <taxon>Eukaryota</taxon>
        <taxon>Metazoa</taxon>
        <taxon>Porifera</taxon>
        <taxon>Demospongiae</taxon>
        <taxon>Heteroscleromorpha</taxon>
        <taxon>Haplosclerida</taxon>
        <taxon>Niphatidae</taxon>
        <taxon>Amphimedon</taxon>
    </lineage>
</organism>
<evidence type="ECO:0000256" key="1">
    <source>
        <dbReference type="SAM" id="MobiDB-lite"/>
    </source>
</evidence>
<dbReference type="EnsemblMetazoa" id="XM_011406750.2">
    <property type="protein sequence ID" value="XP_011405052.1"/>
    <property type="gene ID" value="LOC105313374"/>
</dbReference>
<reference evidence="2" key="2">
    <citation type="submission" date="2017-05" db="UniProtKB">
        <authorList>
            <consortium name="EnsemblMetazoa"/>
        </authorList>
    </citation>
    <scope>IDENTIFICATION</scope>
</reference>
<dbReference type="InterPro" id="IPR039471">
    <property type="entry name" value="CXorf65-like"/>
</dbReference>
<dbReference type="Pfam" id="PF15874">
    <property type="entry name" value="Il2rg"/>
    <property type="match status" value="1"/>
</dbReference>
<name>A0A1X7UGU4_AMPQE</name>
<evidence type="ECO:0008006" key="4">
    <source>
        <dbReference type="Google" id="ProtNLM"/>
    </source>
</evidence>
<sequence length="144" mass="16406">MFFIVYFGANEEEIFNPECPVRILLEDVKNRCNCTDKDSIGFLDDKRVLVNIADEKSMENAAKYFTDRGVYTLLAIERRGDATTYVPLVDEPSKELLVKIESLQSVGSKNPKSQRRGSRTPQSMMKPPNQMSASKGRQRKWPPS</sequence>
<evidence type="ECO:0000313" key="2">
    <source>
        <dbReference type="EnsemblMetazoa" id="Aqu2.1.27179_001"/>
    </source>
</evidence>
<dbReference type="InParanoid" id="A0A1X7UGU4"/>
<dbReference type="PANTHER" id="PTHR33887">
    <property type="entry name" value="PB1 DOMAIN-CONTAINING PROTEIN"/>
    <property type="match status" value="1"/>
</dbReference>
<accession>A0A1X7UGU4</accession>
<dbReference type="Proteomes" id="UP000007879">
    <property type="component" value="Unassembled WGS sequence"/>
</dbReference>
<dbReference type="EnsemblMetazoa" id="Aqu2.1.27179_001">
    <property type="protein sequence ID" value="Aqu2.1.27179_001"/>
    <property type="gene ID" value="Aqu2.1.27179"/>
</dbReference>
<evidence type="ECO:0000313" key="3">
    <source>
        <dbReference type="Proteomes" id="UP000007879"/>
    </source>
</evidence>
<dbReference type="OrthoDB" id="2109241at2759"/>
<feature type="compositionally biased region" description="Polar residues" evidence="1">
    <location>
        <begin position="119"/>
        <end position="135"/>
    </location>
</feature>
<protein>
    <recommendedName>
        <fullName evidence="4">Ras-associating domain-containing protein</fullName>
    </recommendedName>
</protein>
<dbReference type="AlphaFoldDB" id="A0A1X7UGU4"/>
<reference evidence="3" key="1">
    <citation type="journal article" date="2010" name="Nature">
        <title>The Amphimedon queenslandica genome and the evolution of animal complexity.</title>
        <authorList>
            <person name="Srivastava M."/>
            <person name="Simakov O."/>
            <person name="Chapman J."/>
            <person name="Fahey B."/>
            <person name="Gauthier M.E."/>
            <person name="Mitros T."/>
            <person name="Richards G.S."/>
            <person name="Conaco C."/>
            <person name="Dacre M."/>
            <person name="Hellsten U."/>
            <person name="Larroux C."/>
            <person name="Putnam N.H."/>
            <person name="Stanke M."/>
            <person name="Adamska M."/>
            <person name="Darling A."/>
            <person name="Degnan S.M."/>
            <person name="Oakley T.H."/>
            <person name="Plachetzki D.C."/>
            <person name="Zhai Y."/>
            <person name="Adamski M."/>
            <person name="Calcino A."/>
            <person name="Cummins S.F."/>
            <person name="Goodstein D.M."/>
            <person name="Harris C."/>
            <person name="Jackson D.J."/>
            <person name="Leys S.P."/>
            <person name="Shu S."/>
            <person name="Woodcroft B.J."/>
            <person name="Vervoort M."/>
            <person name="Kosik K.S."/>
            <person name="Manning G."/>
            <person name="Degnan B.M."/>
            <person name="Rokhsar D.S."/>
        </authorList>
    </citation>
    <scope>NUCLEOTIDE SEQUENCE [LARGE SCALE GENOMIC DNA]</scope>
</reference>
<dbReference type="KEGG" id="aqu:105313374"/>
<gene>
    <name evidence="2" type="primary">105313374</name>
</gene>
<proteinExistence type="predicted"/>
<feature type="region of interest" description="Disordered" evidence="1">
    <location>
        <begin position="105"/>
        <end position="144"/>
    </location>
</feature>